<dbReference type="EMBL" id="CP017634">
    <property type="protein sequence ID" value="ATW26322.1"/>
    <property type="molecule type" value="Genomic_DNA"/>
</dbReference>
<organism evidence="1 2">
    <name type="scientific">Formimonas warabiya</name>
    <dbReference type="NCBI Taxonomy" id="1761012"/>
    <lineage>
        <taxon>Bacteria</taxon>
        <taxon>Bacillati</taxon>
        <taxon>Bacillota</taxon>
        <taxon>Clostridia</taxon>
        <taxon>Eubacteriales</taxon>
        <taxon>Peptococcaceae</taxon>
        <taxon>Candidatus Formimonas</taxon>
    </lineage>
</organism>
<evidence type="ECO:0000313" key="2">
    <source>
        <dbReference type="Proteomes" id="UP000323521"/>
    </source>
</evidence>
<gene>
    <name evidence="1" type="ORF">DCMF_17525</name>
</gene>
<dbReference type="KEGG" id="fwa:DCMF_17525"/>
<protein>
    <submittedName>
        <fullName evidence="1">Uncharacterized protein</fullName>
    </submittedName>
</protein>
<accession>A0A3G1KV52</accession>
<name>A0A3G1KV52_FORW1</name>
<keyword evidence="2" id="KW-1185">Reference proteome</keyword>
<proteinExistence type="predicted"/>
<evidence type="ECO:0000313" key="1">
    <source>
        <dbReference type="EMBL" id="ATW26322.1"/>
    </source>
</evidence>
<reference evidence="1 2" key="1">
    <citation type="submission" date="2016-10" db="EMBL/GenBank/DDBJ databases">
        <title>Complete Genome Sequence of Peptococcaceae strain DCMF.</title>
        <authorList>
            <person name="Edwards R.J."/>
            <person name="Holland S.I."/>
            <person name="Deshpande N.P."/>
            <person name="Wong Y.K."/>
            <person name="Ertan H."/>
            <person name="Manefield M."/>
            <person name="Russell T.L."/>
            <person name="Lee M.J."/>
        </authorList>
    </citation>
    <scope>NUCLEOTIDE SEQUENCE [LARGE SCALE GENOMIC DNA]</scope>
    <source>
        <strain evidence="1 2">DCMF</strain>
    </source>
</reference>
<dbReference type="RefSeq" id="WP_148135621.1">
    <property type="nucleotide sequence ID" value="NZ_CP017634.1"/>
</dbReference>
<sequence>MDEVGIHYARSHWAQYESENDWVDFGTEGDFFPYEKMDHPLKIFIKDKRDDQTIEFSVQPHFIKKSYSFFHQPPRI</sequence>
<dbReference type="AlphaFoldDB" id="A0A3G1KV52"/>
<dbReference type="Proteomes" id="UP000323521">
    <property type="component" value="Chromosome"/>
</dbReference>